<name>A0A6G4WHW9_9HYPH</name>
<keyword evidence="2" id="KW-1185">Reference proteome</keyword>
<reference evidence="1 2" key="1">
    <citation type="submission" date="2020-02" db="EMBL/GenBank/DDBJ databases">
        <title>Genome sequence of strain CCNWXJ40-4.</title>
        <authorList>
            <person name="Gao J."/>
            <person name="Sun J."/>
        </authorList>
    </citation>
    <scope>NUCLEOTIDE SEQUENCE [LARGE SCALE GENOMIC DNA]</scope>
    <source>
        <strain evidence="1 2">CCNWXJ 40-4</strain>
    </source>
</reference>
<protein>
    <recommendedName>
        <fullName evidence="3">IS6 family transposase</fullName>
    </recommendedName>
</protein>
<comment type="caution">
    <text evidence="1">The sequence shown here is derived from an EMBL/GenBank/DDBJ whole genome shotgun (WGS) entry which is preliminary data.</text>
</comment>
<accession>A0A6G4WHW9</accession>
<gene>
    <name evidence="1" type="ORF">G6N73_21565</name>
</gene>
<evidence type="ECO:0000313" key="1">
    <source>
        <dbReference type="EMBL" id="NGO53720.1"/>
    </source>
</evidence>
<organism evidence="1 2">
    <name type="scientific">Allomesorhizobium camelthorni</name>
    <dbReference type="NCBI Taxonomy" id="475069"/>
    <lineage>
        <taxon>Bacteria</taxon>
        <taxon>Pseudomonadati</taxon>
        <taxon>Pseudomonadota</taxon>
        <taxon>Alphaproteobacteria</taxon>
        <taxon>Hyphomicrobiales</taxon>
        <taxon>Phyllobacteriaceae</taxon>
        <taxon>Allomesorhizobium</taxon>
    </lineage>
</organism>
<dbReference type="Proteomes" id="UP001642900">
    <property type="component" value="Unassembled WGS sequence"/>
</dbReference>
<dbReference type="AlphaFoldDB" id="A0A6G4WHW9"/>
<proteinExistence type="predicted"/>
<evidence type="ECO:0008006" key="3">
    <source>
        <dbReference type="Google" id="ProtNLM"/>
    </source>
</evidence>
<sequence length="34" mass="3790">MRPKLGFTSFPSAAATLAGIEMLHMMRKQQGRLL</sequence>
<dbReference type="EMBL" id="JAAKZF010000036">
    <property type="protein sequence ID" value="NGO53720.1"/>
    <property type="molecule type" value="Genomic_DNA"/>
</dbReference>
<evidence type="ECO:0000313" key="2">
    <source>
        <dbReference type="Proteomes" id="UP001642900"/>
    </source>
</evidence>